<dbReference type="InterPro" id="IPR056600">
    <property type="entry name" value="GBD_T9SS_assoc"/>
</dbReference>
<sequence>MKKITLLLTLFVLSLTHAQVGISEDFNAGTPDGWTDTYQNNATDACEGNTERGNLYASSNSGNLTSPNFAAGSNGTDLTISFDYKIEDWNSQNAAGSGWGTAELQYSTDDGGVWTTVLIIDDNNHVIANTCATMMAVIPAASLPTGSDVKLRIFNTWVSGDYDFHVDNFNATQVVSNPPNCDALLTETTDVSIDGEISWSSATGIPTGYFVTAGTTSGGTDLADNVDNGALTTFSLGVLLENTTYFVTITPYNDNGSATGCAEQTFITKTYIPGEICEVAIDVTLPYSEATGTTAGFGDDYAGSPGASGCGTTSSYLNGDDIVYSYTATSDTQISIDLDPVGTWSGVFVYTNCSDIGTSCVAGVGSSNSDIREIDLDVINGTTYYIVISTFASPQTVDYALDIFENPCTDATVTYAVVSDCDVSGGFVIDVEITDLGTASTLLVSNDQNADTFTVTVAETVQFGPFVNATDVIITVDDQDDDDDSCTIASEAQTQVGCPPANDECDAAIALTVNADTDCAEITSATTQFATASAQPDDATGTPNTDVWFTFVATAVNNNIVISNVVNQGGGTSTSTDMGMSVFDAAAGCNMTDVNEVGESDPDTLSLSGLTIGNTYYVRVYGWSSSIQYNNFDICIGTPLAPPSNDECSGAIVLNTSSGPTCENAVSGTTQSATPSGSGCTGGRDVWYSFTAVVDGNYIASETETFDSGFSSTYISAYEGSCGGLTQIGSSTSCFFSGDLIIPTVAGNTYFVNIRSSSSSSYVEFDLCLYLEPTCFVPEDLAAAFVAPNSADLSWVTPTDGTVPSDYNWEVVPQGNAQGDGAVSSGTTTDLFATATGLTLDTLYDLRVQSNCGTGDLSSWSAPFSFNAGYCIPSGTNTNTYIDNFSTTGGAVNISNLTSGLTTGNYENNSGTMSVSQASNGTFDFEVDIVSGTVGCAVWVDWNNDFIFDVSEVSFSTTSYGSGPFTGTVTIPDATPDGNYRMRVMIDWNDSNPGDDAPCSFGSGRGETEDYTVTVDATLSVDDVENQSAFTYFPNPVKNTLTLNAQNEIDNITVINMLGQEVLRTSPNTINSVIDMSSLQTGIYFVRVTINSVLQTVRVIKQ</sequence>
<gene>
    <name evidence="4" type="ORF">ES692_09240</name>
</gene>
<feature type="domain" description="Fibronectin type-III" evidence="3">
    <location>
        <begin position="777"/>
        <end position="871"/>
    </location>
</feature>
<evidence type="ECO:0000256" key="1">
    <source>
        <dbReference type="ARBA" id="ARBA00022729"/>
    </source>
</evidence>
<feature type="signal peptide" evidence="2">
    <location>
        <begin position="1"/>
        <end position="18"/>
    </location>
</feature>
<dbReference type="InterPro" id="IPR013783">
    <property type="entry name" value="Ig-like_fold"/>
</dbReference>
<dbReference type="Pfam" id="PF23759">
    <property type="entry name" value="GBD_T9SS_assoc"/>
    <property type="match status" value="2"/>
</dbReference>
<dbReference type="AlphaFoldDB" id="A0A5C7B7B0"/>
<name>A0A5C7B7B0_9FLAO</name>
<dbReference type="OrthoDB" id="1401747at2"/>
<dbReference type="Proteomes" id="UP000321938">
    <property type="component" value="Unassembled WGS sequence"/>
</dbReference>
<dbReference type="InterPro" id="IPR003961">
    <property type="entry name" value="FN3_dom"/>
</dbReference>
<dbReference type="InterPro" id="IPR036116">
    <property type="entry name" value="FN3_sf"/>
</dbReference>
<reference evidence="4 5" key="1">
    <citation type="submission" date="2019-08" db="EMBL/GenBank/DDBJ databases">
        <title>Genome of Psychroserpens burtonensis ACAM 167.</title>
        <authorList>
            <person name="Bowman J.P."/>
        </authorList>
    </citation>
    <scope>NUCLEOTIDE SEQUENCE [LARGE SCALE GENOMIC DNA]</scope>
    <source>
        <strain evidence="4 5">ACAM 167</strain>
    </source>
</reference>
<dbReference type="InterPro" id="IPR045474">
    <property type="entry name" value="GEVED"/>
</dbReference>
<organism evidence="4 5">
    <name type="scientific">Psychroserpens burtonensis</name>
    <dbReference type="NCBI Taxonomy" id="49278"/>
    <lineage>
        <taxon>Bacteria</taxon>
        <taxon>Pseudomonadati</taxon>
        <taxon>Bacteroidota</taxon>
        <taxon>Flavobacteriia</taxon>
        <taxon>Flavobacteriales</taxon>
        <taxon>Flavobacteriaceae</taxon>
        <taxon>Psychroserpens</taxon>
    </lineage>
</organism>
<dbReference type="InterPro" id="IPR026444">
    <property type="entry name" value="Secre_tail"/>
</dbReference>
<keyword evidence="1 2" id="KW-0732">Signal</keyword>
<keyword evidence="5" id="KW-1185">Reference proteome</keyword>
<evidence type="ECO:0000259" key="3">
    <source>
        <dbReference type="PROSITE" id="PS50853"/>
    </source>
</evidence>
<comment type="caution">
    <text evidence="4">The sequence shown here is derived from an EMBL/GenBank/DDBJ whole genome shotgun (WGS) entry which is preliminary data.</text>
</comment>
<protein>
    <submittedName>
        <fullName evidence="4">T9SS type A sorting domain-containing protein</fullName>
    </submittedName>
</protein>
<dbReference type="SUPFAM" id="SSF49265">
    <property type="entry name" value="Fibronectin type III"/>
    <property type="match status" value="2"/>
</dbReference>
<dbReference type="Gene3D" id="2.60.40.10">
    <property type="entry name" value="Immunoglobulins"/>
    <property type="match status" value="2"/>
</dbReference>
<accession>A0A5C7B7B0</accession>
<dbReference type="PROSITE" id="PS50853">
    <property type="entry name" value="FN3"/>
    <property type="match status" value="1"/>
</dbReference>
<proteinExistence type="predicted"/>
<evidence type="ECO:0000313" key="4">
    <source>
        <dbReference type="EMBL" id="TXE17452.1"/>
    </source>
</evidence>
<dbReference type="RefSeq" id="WP_147231628.1">
    <property type="nucleotide sequence ID" value="NZ_VOSB01000012.1"/>
</dbReference>
<dbReference type="EMBL" id="VOSB01000012">
    <property type="protein sequence ID" value="TXE17452.1"/>
    <property type="molecule type" value="Genomic_DNA"/>
</dbReference>
<dbReference type="Pfam" id="PF20009">
    <property type="entry name" value="GEVED"/>
    <property type="match status" value="1"/>
</dbReference>
<dbReference type="Pfam" id="PF18962">
    <property type="entry name" value="Por_Secre_tail"/>
    <property type="match status" value="1"/>
</dbReference>
<evidence type="ECO:0000313" key="5">
    <source>
        <dbReference type="Proteomes" id="UP000321938"/>
    </source>
</evidence>
<feature type="chain" id="PRO_5022923615" evidence="2">
    <location>
        <begin position="19"/>
        <end position="1102"/>
    </location>
</feature>
<dbReference type="NCBIfam" id="TIGR04183">
    <property type="entry name" value="Por_Secre_tail"/>
    <property type="match status" value="1"/>
</dbReference>
<dbReference type="STRING" id="1123037.GCA_000425305_01899"/>
<dbReference type="CDD" id="cd00063">
    <property type="entry name" value="FN3"/>
    <property type="match status" value="2"/>
</dbReference>
<evidence type="ECO:0000256" key="2">
    <source>
        <dbReference type="SAM" id="SignalP"/>
    </source>
</evidence>